<feature type="transmembrane region" description="Helical" evidence="6">
    <location>
        <begin position="141"/>
        <end position="167"/>
    </location>
</feature>
<feature type="transmembrane region" description="Helical" evidence="6">
    <location>
        <begin position="7"/>
        <end position="33"/>
    </location>
</feature>
<dbReference type="PANTHER" id="PTHR33545">
    <property type="entry name" value="UPF0750 MEMBRANE PROTEIN YITT-RELATED"/>
    <property type="match status" value="1"/>
</dbReference>
<evidence type="ECO:0000256" key="1">
    <source>
        <dbReference type="ARBA" id="ARBA00004651"/>
    </source>
</evidence>
<organism evidence="8 9">
    <name type="scientific">Clostridium drakei</name>
    <dbReference type="NCBI Taxonomy" id="332101"/>
    <lineage>
        <taxon>Bacteria</taxon>
        <taxon>Bacillati</taxon>
        <taxon>Bacillota</taxon>
        <taxon>Clostridia</taxon>
        <taxon>Eubacteriales</taxon>
        <taxon>Clostridiaceae</taxon>
        <taxon>Clostridium</taxon>
    </lineage>
</organism>
<dbReference type="PANTHER" id="PTHR33545:SF5">
    <property type="entry name" value="UPF0750 MEMBRANE PROTEIN YITT"/>
    <property type="match status" value="1"/>
</dbReference>
<evidence type="ECO:0000256" key="5">
    <source>
        <dbReference type="ARBA" id="ARBA00023136"/>
    </source>
</evidence>
<dbReference type="EMBL" id="CP020953">
    <property type="protein sequence ID" value="AWI07822.1"/>
    <property type="molecule type" value="Genomic_DNA"/>
</dbReference>
<dbReference type="Pfam" id="PF02588">
    <property type="entry name" value="YitT_membrane"/>
    <property type="match status" value="1"/>
</dbReference>
<dbReference type="InterPro" id="IPR015867">
    <property type="entry name" value="N-reg_PII/ATP_PRibTrfase_C"/>
</dbReference>
<keyword evidence="4 6" id="KW-1133">Transmembrane helix</keyword>
<keyword evidence="9" id="KW-1185">Reference proteome</keyword>
<evidence type="ECO:0000256" key="2">
    <source>
        <dbReference type="ARBA" id="ARBA00022475"/>
    </source>
</evidence>
<dbReference type="InterPro" id="IPR051461">
    <property type="entry name" value="UPF0750_membrane"/>
</dbReference>
<accession>A0A2U8DZT8</accession>
<proteinExistence type="predicted"/>
<dbReference type="PIRSF" id="PIRSF006483">
    <property type="entry name" value="Membrane_protein_YitT"/>
    <property type="match status" value="1"/>
</dbReference>
<dbReference type="InterPro" id="IPR019264">
    <property type="entry name" value="DUF2179"/>
</dbReference>
<evidence type="ECO:0000256" key="6">
    <source>
        <dbReference type="SAM" id="Phobius"/>
    </source>
</evidence>
<evidence type="ECO:0000259" key="7">
    <source>
        <dbReference type="Pfam" id="PF10035"/>
    </source>
</evidence>
<sequence>MIIMGSLVYSIGVNLFIVPHKLLSGGVAGIAIICQYLTRVPSGYFIILINIPIFLIGVRSVDKSFGFFSFIGMISMSVCLILTRNIHSMYYLPDPLLSALCGGIITGIGMGIIFKNRASQGGTDIIAVVVKKKYGVSIGRIAFLINVGVVTIGMIIGSFQIAIYTLISMYLNSAVLDKIIQGVEREKVVFIVTRKSDKVKDEILKKLNRGVTYLYGEGAYTGDKKNIIYCILSPKEIEQVKSLIENIDDSAVISIMDTAEVKGKGFRQAAF</sequence>
<evidence type="ECO:0000256" key="4">
    <source>
        <dbReference type="ARBA" id="ARBA00022989"/>
    </source>
</evidence>
<dbReference type="GO" id="GO:0005886">
    <property type="term" value="C:plasma membrane"/>
    <property type="evidence" value="ECO:0007669"/>
    <property type="project" value="UniProtKB-SubCell"/>
</dbReference>
<keyword evidence="3 6" id="KW-0812">Transmembrane</keyword>
<reference evidence="9" key="1">
    <citation type="submission" date="2017-04" db="EMBL/GenBank/DDBJ databases">
        <authorList>
            <person name="Song Y."/>
            <person name="Cho B.-K."/>
        </authorList>
    </citation>
    <scope>NUCLEOTIDE SEQUENCE [LARGE SCALE GENOMIC DNA]</scope>
    <source>
        <strain evidence="9">SL1</strain>
    </source>
</reference>
<evidence type="ECO:0000313" key="9">
    <source>
        <dbReference type="Proteomes" id="UP000244910"/>
    </source>
</evidence>
<gene>
    <name evidence="8" type="ORF">B9W14_19415</name>
</gene>
<evidence type="ECO:0000256" key="3">
    <source>
        <dbReference type="ARBA" id="ARBA00022692"/>
    </source>
</evidence>
<protein>
    <recommendedName>
        <fullName evidence="7">DUF2179 domain-containing protein</fullName>
    </recommendedName>
</protein>
<dbReference type="AlphaFoldDB" id="A0A2U8DZT8"/>
<dbReference type="CDD" id="cd16380">
    <property type="entry name" value="YitT_C"/>
    <property type="match status" value="1"/>
</dbReference>
<feature type="transmembrane region" description="Helical" evidence="6">
    <location>
        <begin position="39"/>
        <end position="58"/>
    </location>
</feature>
<dbReference type="KEGG" id="cdrk:B9W14_19415"/>
<evidence type="ECO:0000313" key="8">
    <source>
        <dbReference type="EMBL" id="AWI07822.1"/>
    </source>
</evidence>
<feature type="domain" description="DUF2179" evidence="7">
    <location>
        <begin position="209"/>
        <end position="263"/>
    </location>
</feature>
<dbReference type="Pfam" id="PF10035">
    <property type="entry name" value="DUF2179"/>
    <property type="match status" value="1"/>
</dbReference>
<dbReference type="InterPro" id="IPR003740">
    <property type="entry name" value="YitT"/>
</dbReference>
<comment type="subcellular location">
    <subcellularLocation>
        <location evidence="1">Cell membrane</location>
        <topology evidence="1">Multi-pass membrane protein</topology>
    </subcellularLocation>
</comment>
<keyword evidence="2" id="KW-1003">Cell membrane</keyword>
<dbReference type="Proteomes" id="UP000244910">
    <property type="component" value="Chromosome"/>
</dbReference>
<dbReference type="OrthoDB" id="3180973at2"/>
<dbReference type="Gene3D" id="3.30.70.120">
    <property type="match status" value="1"/>
</dbReference>
<feature type="transmembrane region" description="Helical" evidence="6">
    <location>
        <begin position="65"/>
        <end position="83"/>
    </location>
</feature>
<keyword evidence="5 6" id="KW-0472">Membrane</keyword>
<name>A0A2U8DZT8_9CLOT</name>
<feature type="transmembrane region" description="Helical" evidence="6">
    <location>
        <begin position="95"/>
        <end position="114"/>
    </location>
</feature>